<protein>
    <recommendedName>
        <fullName evidence="3">histidine kinase</fullName>
        <ecNumber evidence="3">2.7.13.3</ecNumber>
    </recommendedName>
</protein>
<sequence>MKTIPPIKRLGTKLMMYSIIVALIPIVMLGAVSINTITNEMNNQAQDKINNDLKIAESILGLKLEKLSSLNTYVATSNCIMDSIVNTDYGSLKNLATATKISSEADFVVLLDKNGNVIARSNSNVTGDDSYSELFFKAVSYDDFSFIEILDLETLKYEDVEDIVQIEIKSDISNETLIKNRAMALVSIKPVYGTLGELLGASMAVDILNNDYEIVDIVRNSSGDATTIFLDSIRISTNVLDGDERAIGTPVSNDVYTKVVEEGGTYYGRAYVVNEWYFTAYEPIYDSDEKIIGILFVGTPENKYFTLLSNIRDQTFVVGLIGLLIALTVSLLLNRIIIKPLDELKHGVQWISGGDYTKKVNVTTDDEFGMLARVFNEMADQINSSNEKLKKHAEELKESYEELKELDNLKSDLIAIVSHELRTPLTSIKGYVELVLDGTMGTINESQRKCLQVADDNIIRLRRLIESMLDLSKIERGELEMYREAMNVKDTVSDVIEYLTPLATEKNIKLKQDIKDLLINADKDRITQVFTNLIENAIKFSPANESIMIIGKETENGDVHITVKDNGAGIPKKDLEKIFDQFYQVDSSTKRKKGGSGLGLAVCKSIIQAHGGTIWVESELGRGSTFHIVLPALIYEESIVE</sequence>
<evidence type="ECO:0000256" key="5">
    <source>
        <dbReference type="ARBA" id="ARBA00022553"/>
    </source>
</evidence>
<dbReference type="InterPro" id="IPR003660">
    <property type="entry name" value="HAMP_dom"/>
</dbReference>
<dbReference type="EMBL" id="CP000742">
    <property type="protein sequence ID" value="ABR54519.1"/>
    <property type="molecule type" value="Genomic_DNA"/>
</dbReference>
<dbReference type="CDD" id="cd16922">
    <property type="entry name" value="HATPase_EvgS-ArcB-TorS-like"/>
    <property type="match status" value="1"/>
</dbReference>
<dbReference type="PANTHER" id="PTHR43711:SF1">
    <property type="entry name" value="HISTIDINE KINASE 1"/>
    <property type="match status" value="1"/>
</dbReference>
<dbReference type="SUPFAM" id="SSF55874">
    <property type="entry name" value="ATPase domain of HSP90 chaperone/DNA topoisomerase II/histidine kinase"/>
    <property type="match status" value="1"/>
</dbReference>
<keyword evidence="4" id="KW-1003">Cell membrane</keyword>
<evidence type="ECO:0000256" key="8">
    <source>
        <dbReference type="ARBA" id="ARBA00022777"/>
    </source>
</evidence>
<dbReference type="Gene3D" id="6.10.340.10">
    <property type="match status" value="1"/>
</dbReference>
<evidence type="ECO:0000313" key="17">
    <source>
        <dbReference type="Proteomes" id="UP000001107"/>
    </source>
</evidence>
<dbReference type="InterPro" id="IPR029151">
    <property type="entry name" value="Sensor-like_sf"/>
</dbReference>
<name>A6UPU7_METVS</name>
<comment type="catalytic activity">
    <reaction evidence="1">
        <text>ATP + protein L-histidine = ADP + protein N-phospho-L-histidine.</text>
        <dbReference type="EC" id="2.7.13.3"/>
    </reaction>
</comment>
<dbReference type="InterPro" id="IPR004358">
    <property type="entry name" value="Sig_transdc_His_kin-like_C"/>
</dbReference>
<dbReference type="SUPFAM" id="SSF103190">
    <property type="entry name" value="Sensory domain-like"/>
    <property type="match status" value="2"/>
</dbReference>
<evidence type="ECO:0000256" key="3">
    <source>
        <dbReference type="ARBA" id="ARBA00012438"/>
    </source>
</evidence>
<evidence type="ECO:0000313" key="16">
    <source>
        <dbReference type="EMBL" id="ABR54519.1"/>
    </source>
</evidence>
<dbReference type="Gene3D" id="3.30.565.10">
    <property type="entry name" value="Histidine kinase-like ATPase, C-terminal domain"/>
    <property type="match status" value="1"/>
</dbReference>
<keyword evidence="6 16" id="KW-0808">Transferase</keyword>
<dbReference type="InterPro" id="IPR005467">
    <property type="entry name" value="His_kinase_dom"/>
</dbReference>
<dbReference type="GeneID" id="5324901"/>
<dbReference type="Gene3D" id="1.10.287.130">
    <property type="match status" value="1"/>
</dbReference>
<accession>A6UPU7</accession>
<dbReference type="EC" id="2.7.13.3" evidence="3"/>
<dbReference type="PROSITE" id="PS50885">
    <property type="entry name" value="HAMP"/>
    <property type="match status" value="1"/>
</dbReference>
<dbReference type="InterPro" id="IPR003594">
    <property type="entry name" value="HATPase_dom"/>
</dbReference>
<dbReference type="GO" id="GO:0000155">
    <property type="term" value="F:phosphorelay sensor kinase activity"/>
    <property type="evidence" value="ECO:0007669"/>
    <property type="project" value="InterPro"/>
</dbReference>
<dbReference type="SUPFAM" id="SSF47384">
    <property type="entry name" value="Homodimeric domain of signal transducing histidine kinase"/>
    <property type="match status" value="1"/>
</dbReference>
<keyword evidence="11 13" id="KW-0472">Membrane</keyword>
<dbReference type="Pfam" id="PF17202">
    <property type="entry name" value="sCache_3_3"/>
    <property type="match status" value="1"/>
</dbReference>
<dbReference type="eggNOG" id="arCOG04446">
    <property type="taxonomic scope" value="Archaea"/>
</dbReference>
<keyword evidence="12" id="KW-0175">Coiled coil</keyword>
<feature type="domain" description="HAMP" evidence="15">
    <location>
        <begin position="335"/>
        <end position="387"/>
    </location>
</feature>
<evidence type="ECO:0000256" key="13">
    <source>
        <dbReference type="SAM" id="Phobius"/>
    </source>
</evidence>
<dbReference type="PRINTS" id="PR00344">
    <property type="entry name" value="BCTRLSENSOR"/>
</dbReference>
<feature type="domain" description="Histidine kinase" evidence="14">
    <location>
        <begin position="416"/>
        <end position="634"/>
    </location>
</feature>
<dbReference type="eggNOG" id="arCOG02358">
    <property type="taxonomic scope" value="Archaea"/>
</dbReference>
<dbReference type="SMART" id="SM00387">
    <property type="entry name" value="HATPase_c"/>
    <property type="match status" value="1"/>
</dbReference>
<organism evidence="16 17">
    <name type="scientific">Methanococcus vannielii (strain ATCC 35089 / DSM 1224 / JCM 13029 / OCM 148 / SB)</name>
    <dbReference type="NCBI Taxonomy" id="406327"/>
    <lineage>
        <taxon>Archaea</taxon>
        <taxon>Methanobacteriati</taxon>
        <taxon>Methanobacteriota</taxon>
        <taxon>Methanomada group</taxon>
        <taxon>Methanococci</taxon>
        <taxon>Methanococcales</taxon>
        <taxon>Methanococcaceae</taxon>
        <taxon>Methanococcus</taxon>
    </lineage>
</organism>
<proteinExistence type="predicted"/>
<dbReference type="InterPro" id="IPR036890">
    <property type="entry name" value="HATPase_C_sf"/>
</dbReference>
<dbReference type="SUPFAM" id="SSF158472">
    <property type="entry name" value="HAMP domain-like"/>
    <property type="match status" value="1"/>
</dbReference>
<dbReference type="Proteomes" id="UP000001107">
    <property type="component" value="Chromosome"/>
</dbReference>
<feature type="transmembrane region" description="Helical" evidence="13">
    <location>
        <begin position="316"/>
        <end position="337"/>
    </location>
</feature>
<keyword evidence="17" id="KW-1185">Reference proteome</keyword>
<keyword evidence="10" id="KW-0902">Two-component regulatory system</keyword>
<dbReference type="PROSITE" id="PS50109">
    <property type="entry name" value="HIS_KIN"/>
    <property type="match status" value="1"/>
</dbReference>
<feature type="coiled-coil region" evidence="12">
    <location>
        <begin position="375"/>
        <end position="409"/>
    </location>
</feature>
<evidence type="ECO:0000256" key="12">
    <source>
        <dbReference type="SAM" id="Coils"/>
    </source>
</evidence>
<evidence type="ECO:0000256" key="10">
    <source>
        <dbReference type="ARBA" id="ARBA00023012"/>
    </source>
</evidence>
<dbReference type="InterPro" id="IPR003661">
    <property type="entry name" value="HisK_dim/P_dom"/>
</dbReference>
<dbReference type="OrthoDB" id="342253at2157"/>
<dbReference type="FunFam" id="3.30.565.10:FF:000006">
    <property type="entry name" value="Sensor histidine kinase WalK"/>
    <property type="match status" value="1"/>
</dbReference>
<evidence type="ECO:0000256" key="2">
    <source>
        <dbReference type="ARBA" id="ARBA00004651"/>
    </source>
</evidence>
<dbReference type="CDD" id="cd06225">
    <property type="entry name" value="HAMP"/>
    <property type="match status" value="1"/>
</dbReference>
<comment type="subcellular location">
    <subcellularLocation>
        <location evidence="2">Cell membrane</location>
        <topology evidence="2">Multi-pass membrane protein</topology>
    </subcellularLocation>
</comment>
<dbReference type="AlphaFoldDB" id="A6UPU7"/>
<gene>
    <name evidence="16" type="ordered locus">Mevan_0613</name>
</gene>
<dbReference type="CDD" id="cd00082">
    <property type="entry name" value="HisKA"/>
    <property type="match status" value="1"/>
</dbReference>
<keyword evidence="7 13" id="KW-0812">Transmembrane</keyword>
<keyword evidence="5" id="KW-0597">Phosphoprotein</keyword>
<reference evidence="16" key="1">
    <citation type="submission" date="2007-06" db="EMBL/GenBank/DDBJ databases">
        <title>Complete sequence of Methanococcus vannielii SB.</title>
        <authorList>
            <consortium name="US DOE Joint Genome Institute"/>
            <person name="Copeland A."/>
            <person name="Lucas S."/>
            <person name="Lapidus A."/>
            <person name="Barry K."/>
            <person name="Glavina del Rio T."/>
            <person name="Dalin E."/>
            <person name="Tice H."/>
            <person name="Pitluck S."/>
            <person name="Chain P."/>
            <person name="Malfatti S."/>
            <person name="Shin M."/>
            <person name="Vergez L."/>
            <person name="Schmutz J."/>
            <person name="Larimer F."/>
            <person name="Land M."/>
            <person name="Hauser L."/>
            <person name="Kyrpides N."/>
            <person name="Anderson I."/>
            <person name="Sieprawska-Lupa M."/>
            <person name="Whitman W.B."/>
            <person name="Richardson P."/>
        </authorList>
    </citation>
    <scope>NUCLEOTIDE SEQUENCE [LARGE SCALE GENOMIC DNA]</scope>
    <source>
        <strain evidence="16">SB</strain>
    </source>
</reference>
<evidence type="ECO:0000256" key="9">
    <source>
        <dbReference type="ARBA" id="ARBA00022989"/>
    </source>
</evidence>
<dbReference type="InterPro" id="IPR033463">
    <property type="entry name" value="sCache_3"/>
</dbReference>
<evidence type="ECO:0000256" key="6">
    <source>
        <dbReference type="ARBA" id="ARBA00022679"/>
    </source>
</evidence>
<keyword evidence="8 16" id="KW-0418">Kinase</keyword>
<evidence type="ECO:0000259" key="15">
    <source>
        <dbReference type="PROSITE" id="PS50885"/>
    </source>
</evidence>
<dbReference type="Pfam" id="PF00672">
    <property type="entry name" value="HAMP"/>
    <property type="match status" value="1"/>
</dbReference>
<dbReference type="STRING" id="406327.Mevan_0613"/>
<evidence type="ECO:0000256" key="7">
    <source>
        <dbReference type="ARBA" id="ARBA00022692"/>
    </source>
</evidence>
<dbReference type="HOGENOM" id="CLU_000445_89_6_2"/>
<evidence type="ECO:0000256" key="11">
    <source>
        <dbReference type="ARBA" id="ARBA00023136"/>
    </source>
</evidence>
<dbReference type="Pfam" id="PF02518">
    <property type="entry name" value="HATPase_c"/>
    <property type="match status" value="1"/>
</dbReference>
<dbReference type="PANTHER" id="PTHR43711">
    <property type="entry name" value="TWO-COMPONENT HISTIDINE KINASE"/>
    <property type="match status" value="1"/>
</dbReference>
<feature type="transmembrane region" description="Helical" evidence="13">
    <location>
        <begin position="14"/>
        <end position="34"/>
    </location>
</feature>
<dbReference type="InterPro" id="IPR036097">
    <property type="entry name" value="HisK_dim/P_sf"/>
</dbReference>
<dbReference type="SMART" id="SM00388">
    <property type="entry name" value="HisKA"/>
    <property type="match status" value="1"/>
</dbReference>
<keyword evidence="9 13" id="KW-1133">Transmembrane helix</keyword>
<dbReference type="SMART" id="SM00304">
    <property type="entry name" value="HAMP"/>
    <property type="match status" value="1"/>
</dbReference>
<evidence type="ECO:0000256" key="4">
    <source>
        <dbReference type="ARBA" id="ARBA00022475"/>
    </source>
</evidence>
<evidence type="ECO:0000259" key="14">
    <source>
        <dbReference type="PROSITE" id="PS50109"/>
    </source>
</evidence>
<dbReference type="RefSeq" id="WP_011972422.1">
    <property type="nucleotide sequence ID" value="NC_009634.1"/>
</dbReference>
<dbReference type="GO" id="GO:0005886">
    <property type="term" value="C:plasma membrane"/>
    <property type="evidence" value="ECO:0007669"/>
    <property type="project" value="UniProtKB-SubCell"/>
</dbReference>
<dbReference type="KEGG" id="mvn:Mevan_0613"/>
<dbReference type="InterPro" id="IPR050736">
    <property type="entry name" value="Sensor_HK_Regulatory"/>
</dbReference>
<dbReference type="FunFam" id="1.10.287.130:FF:000001">
    <property type="entry name" value="Two-component sensor histidine kinase"/>
    <property type="match status" value="1"/>
</dbReference>
<dbReference type="Pfam" id="PF00512">
    <property type="entry name" value="HisKA"/>
    <property type="match status" value="1"/>
</dbReference>
<evidence type="ECO:0000256" key="1">
    <source>
        <dbReference type="ARBA" id="ARBA00000085"/>
    </source>
</evidence>